<protein>
    <recommendedName>
        <fullName evidence="3">Small ribosomal subunit biogenesis GTPase RsgA</fullName>
        <ecNumber evidence="3">3.6.1.-</ecNumber>
    </recommendedName>
</protein>
<keyword evidence="2 3" id="KW-0342">GTP-binding</keyword>
<dbReference type="GO" id="GO:0046872">
    <property type="term" value="F:metal ion binding"/>
    <property type="evidence" value="ECO:0007669"/>
    <property type="project" value="UniProtKB-KW"/>
</dbReference>
<evidence type="ECO:0000256" key="2">
    <source>
        <dbReference type="ARBA" id="ARBA00023134"/>
    </source>
</evidence>
<comment type="subunit">
    <text evidence="3">Monomer. Associates with 30S ribosomal subunit, binds 16S rRNA.</text>
</comment>
<dbReference type="RefSeq" id="WP_145091418.1">
    <property type="nucleotide sequence ID" value="NZ_CP036274.1"/>
</dbReference>
<feature type="binding site" evidence="3">
    <location>
        <position position="341"/>
    </location>
    <ligand>
        <name>Zn(2+)</name>
        <dbReference type="ChEBI" id="CHEBI:29105"/>
    </ligand>
</feature>
<dbReference type="NCBIfam" id="TIGR00157">
    <property type="entry name" value="ribosome small subunit-dependent GTPase A"/>
    <property type="match status" value="1"/>
</dbReference>
<dbReference type="InterPro" id="IPR004881">
    <property type="entry name" value="Ribosome_biogen_GTPase_RsgA"/>
</dbReference>
<dbReference type="PROSITE" id="PS50936">
    <property type="entry name" value="ENGC_GTPASE"/>
    <property type="match status" value="1"/>
</dbReference>
<dbReference type="InterPro" id="IPR010914">
    <property type="entry name" value="RsgA_GTPase_dom"/>
</dbReference>
<evidence type="ECO:0000256" key="3">
    <source>
        <dbReference type="HAMAP-Rule" id="MF_01820"/>
    </source>
</evidence>
<gene>
    <name evidence="3 6" type="primary">rsgA</name>
    <name evidence="6" type="ORF">ETAA8_38050</name>
</gene>
<keyword evidence="3" id="KW-0690">Ribosome biogenesis</keyword>
<feature type="binding site" evidence="3">
    <location>
        <position position="347"/>
    </location>
    <ligand>
        <name>Zn(2+)</name>
        <dbReference type="ChEBI" id="CHEBI:29105"/>
    </ligand>
</feature>
<dbReference type="SUPFAM" id="SSF52540">
    <property type="entry name" value="P-loop containing nucleoside triphosphate hydrolases"/>
    <property type="match status" value="1"/>
</dbReference>
<dbReference type="Pfam" id="PF03193">
    <property type="entry name" value="RsgA_GTPase"/>
    <property type="match status" value="1"/>
</dbReference>
<dbReference type="InterPro" id="IPR030378">
    <property type="entry name" value="G_CP_dom"/>
</dbReference>
<keyword evidence="3" id="KW-0699">rRNA-binding</keyword>
<dbReference type="GO" id="GO:0005525">
    <property type="term" value="F:GTP binding"/>
    <property type="evidence" value="ECO:0007669"/>
    <property type="project" value="UniProtKB-UniRule"/>
</dbReference>
<feature type="domain" description="CP-type G" evidence="5">
    <location>
        <begin position="152"/>
        <end position="310"/>
    </location>
</feature>
<dbReference type="GO" id="GO:0003924">
    <property type="term" value="F:GTPase activity"/>
    <property type="evidence" value="ECO:0007669"/>
    <property type="project" value="UniProtKB-UniRule"/>
</dbReference>
<dbReference type="GO" id="GO:0005737">
    <property type="term" value="C:cytoplasm"/>
    <property type="evidence" value="ECO:0007669"/>
    <property type="project" value="UniProtKB-SubCell"/>
</dbReference>
<keyword evidence="7" id="KW-1185">Reference proteome</keyword>
<evidence type="ECO:0000259" key="5">
    <source>
        <dbReference type="PROSITE" id="PS51721"/>
    </source>
</evidence>
<dbReference type="PROSITE" id="PS51721">
    <property type="entry name" value="G_CP"/>
    <property type="match status" value="1"/>
</dbReference>
<comment type="cofactor">
    <cofactor evidence="3">
        <name>Zn(2+)</name>
        <dbReference type="ChEBI" id="CHEBI:29105"/>
    </cofactor>
    <text evidence="3">Binds 1 zinc ion per subunit.</text>
</comment>
<accession>A0A517YES0</accession>
<dbReference type="EC" id="3.6.1.-" evidence="3"/>
<comment type="function">
    <text evidence="3">One of several proteins that assist in the late maturation steps of the functional core of the 30S ribosomal subunit. Helps release RbfA from mature subunits. May play a role in the assembly of ribosomal proteins into the subunit. Circularly permuted GTPase that catalyzes slow GTP hydrolysis, GTPase activity is stimulated by the 30S ribosomal subunit.</text>
</comment>
<feature type="domain" description="EngC GTPase" evidence="4">
    <location>
        <begin position="161"/>
        <end position="308"/>
    </location>
</feature>
<keyword evidence="3" id="KW-0862">Zinc</keyword>
<dbReference type="HAMAP" id="MF_01820">
    <property type="entry name" value="GTPase_RsgA"/>
    <property type="match status" value="1"/>
</dbReference>
<dbReference type="PANTHER" id="PTHR32120:SF11">
    <property type="entry name" value="SMALL RIBOSOMAL SUBUNIT BIOGENESIS GTPASE RSGA 1, MITOCHONDRIAL-RELATED"/>
    <property type="match status" value="1"/>
</dbReference>
<keyword evidence="3" id="KW-0963">Cytoplasm</keyword>
<comment type="subcellular location">
    <subcellularLocation>
        <location evidence="3">Cytoplasm</location>
    </subcellularLocation>
</comment>
<feature type="binding site" evidence="3">
    <location>
        <begin position="201"/>
        <end position="204"/>
    </location>
    <ligand>
        <name>GTP</name>
        <dbReference type="ChEBI" id="CHEBI:37565"/>
    </ligand>
</feature>
<evidence type="ECO:0000313" key="7">
    <source>
        <dbReference type="Proteomes" id="UP000315017"/>
    </source>
</evidence>
<feature type="binding site" evidence="3">
    <location>
        <position position="334"/>
    </location>
    <ligand>
        <name>Zn(2+)</name>
        <dbReference type="ChEBI" id="CHEBI:29105"/>
    </ligand>
</feature>
<dbReference type="SUPFAM" id="SSF50249">
    <property type="entry name" value="Nucleic acid-binding proteins"/>
    <property type="match status" value="1"/>
</dbReference>
<comment type="similarity">
    <text evidence="3">Belongs to the TRAFAC class YlqF/YawG GTPase family. RsgA subfamily.</text>
</comment>
<keyword evidence="3 6" id="KW-0378">Hydrolase</keyword>
<dbReference type="Gene3D" id="1.10.40.50">
    <property type="entry name" value="Probable gtpase engc, domain 3"/>
    <property type="match status" value="1"/>
</dbReference>
<evidence type="ECO:0000259" key="4">
    <source>
        <dbReference type="PROSITE" id="PS50936"/>
    </source>
</evidence>
<dbReference type="GO" id="GO:0042274">
    <property type="term" value="P:ribosomal small subunit biogenesis"/>
    <property type="evidence" value="ECO:0007669"/>
    <property type="project" value="UniProtKB-UniRule"/>
</dbReference>
<evidence type="ECO:0000313" key="6">
    <source>
        <dbReference type="EMBL" id="QDU28701.1"/>
    </source>
</evidence>
<feature type="binding site" evidence="3">
    <location>
        <begin position="252"/>
        <end position="260"/>
    </location>
    <ligand>
        <name>GTP</name>
        <dbReference type="ChEBI" id="CHEBI:37565"/>
    </ligand>
</feature>
<reference evidence="6 7" key="1">
    <citation type="submission" date="2019-02" db="EMBL/GenBank/DDBJ databases">
        <title>Deep-cultivation of Planctomycetes and their phenomic and genomic characterization uncovers novel biology.</title>
        <authorList>
            <person name="Wiegand S."/>
            <person name="Jogler M."/>
            <person name="Boedeker C."/>
            <person name="Pinto D."/>
            <person name="Vollmers J."/>
            <person name="Rivas-Marin E."/>
            <person name="Kohn T."/>
            <person name="Peeters S.H."/>
            <person name="Heuer A."/>
            <person name="Rast P."/>
            <person name="Oberbeckmann S."/>
            <person name="Bunk B."/>
            <person name="Jeske O."/>
            <person name="Meyerdierks A."/>
            <person name="Storesund J.E."/>
            <person name="Kallscheuer N."/>
            <person name="Luecker S."/>
            <person name="Lage O.M."/>
            <person name="Pohl T."/>
            <person name="Merkel B.J."/>
            <person name="Hornburger P."/>
            <person name="Mueller R.-W."/>
            <person name="Bruemmer F."/>
            <person name="Labrenz M."/>
            <person name="Spormann A.M."/>
            <person name="Op den Camp H."/>
            <person name="Overmann J."/>
            <person name="Amann R."/>
            <person name="Jetten M.S.M."/>
            <person name="Mascher T."/>
            <person name="Medema M.H."/>
            <person name="Devos D.P."/>
            <person name="Kaster A.-K."/>
            <person name="Ovreas L."/>
            <person name="Rohde M."/>
            <person name="Galperin M.Y."/>
            <person name="Jogler C."/>
        </authorList>
    </citation>
    <scope>NUCLEOTIDE SEQUENCE [LARGE SCALE GENOMIC DNA]</scope>
    <source>
        <strain evidence="6 7">ETA_A8</strain>
    </source>
</reference>
<dbReference type="Proteomes" id="UP000315017">
    <property type="component" value="Chromosome"/>
</dbReference>
<dbReference type="EMBL" id="CP036274">
    <property type="protein sequence ID" value="QDU28701.1"/>
    <property type="molecule type" value="Genomic_DNA"/>
</dbReference>
<dbReference type="InterPro" id="IPR012340">
    <property type="entry name" value="NA-bd_OB-fold"/>
</dbReference>
<dbReference type="CDD" id="cd01854">
    <property type="entry name" value="YjeQ_EngC"/>
    <property type="match status" value="1"/>
</dbReference>
<dbReference type="InterPro" id="IPR027417">
    <property type="entry name" value="P-loop_NTPase"/>
</dbReference>
<proteinExistence type="inferred from homology"/>
<dbReference type="Gene3D" id="3.40.50.300">
    <property type="entry name" value="P-loop containing nucleotide triphosphate hydrolases"/>
    <property type="match status" value="1"/>
</dbReference>
<dbReference type="AlphaFoldDB" id="A0A517YES0"/>
<keyword evidence="3" id="KW-0694">RNA-binding</keyword>
<evidence type="ECO:0000256" key="1">
    <source>
        <dbReference type="ARBA" id="ARBA00022741"/>
    </source>
</evidence>
<dbReference type="GO" id="GO:0019843">
    <property type="term" value="F:rRNA binding"/>
    <property type="evidence" value="ECO:0007669"/>
    <property type="project" value="UniProtKB-KW"/>
</dbReference>
<sequence>MTERKRKIRTDFRKNHQGRVRRGDLTRDFLKENLADDQVKEERVSGKGDLTRRRTVVGHDAETSEAGFAVQPQADAATMPGRVLSVHGLASVVQAPDGRIFQCSTRGVLKSLSTDLRHVVVAGDQVIFAQSGPEEGVIERVEPRRTIVCRTSRNRQHVLVSNVDQLLIVTSAAEPALKPNLIDRLIVEAERMQIPPIICINKVDLVDPADLQPLAGVFGQMGYEVLLLSATQGLGVDRLRRLVKGKESVVAGQSGVGKSSLLNLIEPGLQLKVGRVSTENEKGRHTTTVAKLIPLEAGGYVVDTPGIRQFQLWDVVPEEVAGYYRDLRPYVSQCRFANCTHQHESDCAVKDAVADGRLDVRRYESFCHLFAGDEA</sequence>
<dbReference type="PANTHER" id="PTHR32120">
    <property type="entry name" value="SMALL RIBOSOMAL SUBUNIT BIOGENESIS GTPASE RSGA"/>
    <property type="match status" value="1"/>
</dbReference>
<dbReference type="OrthoDB" id="9809485at2"/>
<organism evidence="6 7">
    <name type="scientific">Anatilimnocola aggregata</name>
    <dbReference type="NCBI Taxonomy" id="2528021"/>
    <lineage>
        <taxon>Bacteria</taxon>
        <taxon>Pseudomonadati</taxon>
        <taxon>Planctomycetota</taxon>
        <taxon>Planctomycetia</taxon>
        <taxon>Pirellulales</taxon>
        <taxon>Pirellulaceae</taxon>
        <taxon>Anatilimnocola</taxon>
    </lineage>
</organism>
<dbReference type="Gene3D" id="2.40.50.140">
    <property type="entry name" value="Nucleic acid-binding proteins"/>
    <property type="match status" value="1"/>
</dbReference>
<feature type="binding site" evidence="3">
    <location>
        <position position="339"/>
    </location>
    <ligand>
        <name>Zn(2+)</name>
        <dbReference type="ChEBI" id="CHEBI:29105"/>
    </ligand>
</feature>
<keyword evidence="3" id="KW-0479">Metal-binding</keyword>
<dbReference type="KEGG" id="aagg:ETAA8_38050"/>
<keyword evidence="1 3" id="KW-0547">Nucleotide-binding</keyword>
<name>A0A517YES0_9BACT</name>